<dbReference type="InterPro" id="IPR036188">
    <property type="entry name" value="FAD/NAD-bd_sf"/>
</dbReference>
<evidence type="ECO:0000313" key="5">
    <source>
        <dbReference type="Proteomes" id="UP001235664"/>
    </source>
</evidence>
<comment type="caution">
    <text evidence="4">The sequence shown here is derived from an EMBL/GenBank/DDBJ whole genome shotgun (WGS) entry which is preliminary data.</text>
</comment>
<dbReference type="PANTHER" id="PTHR43872:SF1">
    <property type="entry name" value="MONOOXYGENASE, PUTATIVE (AFU_ORTHOLOGUE AFUA_8G02570)-RELATED"/>
    <property type="match status" value="1"/>
</dbReference>
<dbReference type="InterPro" id="IPR051820">
    <property type="entry name" value="FAD-binding_MO"/>
</dbReference>
<evidence type="ECO:0000256" key="1">
    <source>
        <dbReference type="ARBA" id="ARBA00001974"/>
    </source>
</evidence>
<sequence>MTEQASHFDVLIVGAGISGIGMAAHMTAKSPHASYAILERRDNLGGTWDLFRYPGIRSDSDMHTLGFDFEPWKHEKSIADAPAILDYLDRIVDERGIRQHIRLGHKVIAADFDSATARWTVQIETAQGEHKRLTANFLYLGSGYYDYDEPYDPGFDLGAFEGQVIHPQFWPDDLDYAGKQVVVIGSGATAVTITPSMAGKAAKVTMLQRTPTWMFSRPAKDRLANLLRKFLPEETAYRLTRWKNIKMQDIGFKRARTKPEKVKQFLYKKIEKALGDKFDRATFTPPYDPWDQRLCLVPDDDLFNAIKSGKAEIVTGQIKAFEKGGVRLADDRFLPADIVVTATGLKLAVAGKIAVSVDGESVDFAERFYYKGVMFSNLPNLAVVFGYLNASWTLRADLNSDYICRVLNAMKAKGADIAVPVLAEDHALVEDDIFDFSSGYIQRAKQIMPKNAVAYPWRLNQEYVVDRKRMASDPIEDGVLALRRADADAAHREERLEAAE</sequence>
<proteinExistence type="inferred from homology"/>
<dbReference type="GO" id="GO:0016491">
    <property type="term" value="F:oxidoreductase activity"/>
    <property type="evidence" value="ECO:0007669"/>
    <property type="project" value="UniProtKB-KW"/>
</dbReference>
<dbReference type="Proteomes" id="UP001235664">
    <property type="component" value="Unassembled WGS sequence"/>
</dbReference>
<accession>A0ABT9H544</accession>
<comment type="similarity">
    <text evidence="2">Belongs to the FAD-binding monooxygenase family.</text>
</comment>
<dbReference type="RefSeq" id="WP_305928572.1">
    <property type="nucleotide sequence ID" value="NZ_JAVAIL010000001.1"/>
</dbReference>
<organism evidence="4 5">
    <name type="scientific">Qipengyuania benthica</name>
    <dbReference type="NCBI Taxonomy" id="3067651"/>
    <lineage>
        <taxon>Bacteria</taxon>
        <taxon>Pseudomonadati</taxon>
        <taxon>Pseudomonadota</taxon>
        <taxon>Alphaproteobacteria</taxon>
        <taxon>Sphingomonadales</taxon>
        <taxon>Erythrobacteraceae</taxon>
        <taxon>Qipengyuania</taxon>
    </lineage>
</organism>
<keyword evidence="4" id="KW-0560">Oxidoreductase</keyword>
<dbReference type="Pfam" id="PF13738">
    <property type="entry name" value="Pyr_redox_3"/>
    <property type="match status" value="1"/>
</dbReference>
<name>A0ABT9H544_9SPHN</name>
<evidence type="ECO:0000313" key="4">
    <source>
        <dbReference type="EMBL" id="MDP4538437.1"/>
    </source>
</evidence>
<evidence type="ECO:0000256" key="2">
    <source>
        <dbReference type="ARBA" id="ARBA00010139"/>
    </source>
</evidence>
<dbReference type="PANTHER" id="PTHR43872">
    <property type="entry name" value="MONOOXYGENASE, PUTATIVE (AFU_ORTHOLOGUE AFUA_8G02570)-RELATED"/>
    <property type="match status" value="1"/>
</dbReference>
<evidence type="ECO:0000256" key="3">
    <source>
        <dbReference type="ARBA" id="ARBA00023033"/>
    </source>
</evidence>
<keyword evidence="3" id="KW-0503">Monooxygenase</keyword>
<dbReference type="EC" id="1.14.13.-" evidence="4"/>
<comment type="cofactor">
    <cofactor evidence="1">
        <name>FAD</name>
        <dbReference type="ChEBI" id="CHEBI:57692"/>
    </cofactor>
</comment>
<gene>
    <name evidence="4" type="ORF">Q9K01_02190</name>
</gene>
<protein>
    <submittedName>
        <fullName evidence="4">NAD(P)/FAD-dependent oxidoreductase</fullName>
        <ecNumber evidence="4">1.14.13.-</ecNumber>
    </submittedName>
</protein>
<dbReference type="SUPFAM" id="SSF51905">
    <property type="entry name" value="FAD/NAD(P)-binding domain"/>
    <property type="match status" value="1"/>
</dbReference>
<dbReference type="EMBL" id="JAVAIL010000001">
    <property type="protein sequence ID" value="MDP4538437.1"/>
    <property type="molecule type" value="Genomic_DNA"/>
</dbReference>
<keyword evidence="5" id="KW-1185">Reference proteome</keyword>
<dbReference type="Gene3D" id="3.50.50.60">
    <property type="entry name" value="FAD/NAD(P)-binding domain"/>
    <property type="match status" value="3"/>
</dbReference>
<reference evidence="4 5" key="1">
    <citation type="submission" date="2023-08" db="EMBL/GenBank/DDBJ databases">
        <title>genomic of DY56.</title>
        <authorList>
            <person name="Wang Y."/>
        </authorList>
    </citation>
    <scope>NUCLEOTIDE SEQUENCE [LARGE SCALE GENOMIC DNA]</scope>
    <source>
        <strain evidence="4 5">DY56-A-20</strain>
    </source>
</reference>